<dbReference type="SUPFAM" id="SSF55729">
    <property type="entry name" value="Acyl-CoA N-acyltransferases (Nat)"/>
    <property type="match status" value="1"/>
</dbReference>
<dbReference type="Gene3D" id="3.40.630.30">
    <property type="match status" value="1"/>
</dbReference>
<dbReference type="EMBL" id="JAPEUY010000008">
    <property type="protein sequence ID" value="KAJ4370748.1"/>
    <property type="molecule type" value="Genomic_DNA"/>
</dbReference>
<dbReference type="GO" id="GO:0016747">
    <property type="term" value="F:acyltransferase activity, transferring groups other than amino-acyl groups"/>
    <property type="evidence" value="ECO:0007669"/>
    <property type="project" value="InterPro"/>
</dbReference>
<dbReference type="InterPro" id="IPR052523">
    <property type="entry name" value="Trichothecene_AcTrans"/>
</dbReference>
<evidence type="ECO:0000256" key="1">
    <source>
        <dbReference type="SAM" id="MobiDB-lite"/>
    </source>
</evidence>
<sequence>MQTEKTPRYPSNNMPLEIHPVAESDLADFVRVQMAAFSHGGGITGLLTPKPLPPDYVEKSIGKHIKSWREEPDVTYLKVIDTDLGGKMVAGAKWRINEKERTEEQMQSTLPVPGPDEEGRPGAQDFMWFLNSVRREYMGTKPFYFLHILATDPEHHRRGAGAMLIAWGTRKADSAQLPSFLESSPMGRPLYERMGFQEKYVKTWDLTKYGREGTDTSTVMIREPLLYVM</sequence>
<dbReference type="PANTHER" id="PTHR42791:SF14">
    <property type="entry name" value="N-ACETYLTRANSFERASE DOMAIN-CONTAINING PROTEIN"/>
    <property type="match status" value="1"/>
</dbReference>
<dbReference type="InterPro" id="IPR016181">
    <property type="entry name" value="Acyl_CoA_acyltransferase"/>
</dbReference>
<dbReference type="OrthoDB" id="2115692at2759"/>
<dbReference type="Pfam" id="PF00583">
    <property type="entry name" value="Acetyltransf_1"/>
    <property type="match status" value="1"/>
</dbReference>
<dbReference type="AlphaFoldDB" id="A0A9W8YBL6"/>
<feature type="region of interest" description="Disordered" evidence="1">
    <location>
        <begin position="99"/>
        <end position="118"/>
    </location>
</feature>
<keyword evidence="4" id="KW-1185">Reference proteome</keyword>
<feature type="domain" description="N-acetyltransferase" evidence="2">
    <location>
        <begin position="16"/>
        <end position="225"/>
    </location>
</feature>
<reference evidence="3" key="1">
    <citation type="submission" date="2022-10" db="EMBL/GenBank/DDBJ databases">
        <title>Tapping the CABI collections for fungal endophytes: first genome assemblies for Collariella, Neodidymelliopsis, Ascochyta clinopodiicola, Didymella pomorum, Didymosphaeria variabile, Neocosmospora piperis and Neocucurbitaria cava.</title>
        <authorList>
            <person name="Hill R."/>
        </authorList>
    </citation>
    <scope>NUCLEOTIDE SEQUENCE</scope>
    <source>
        <strain evidence="3">IMI 356814</strain>
    </source>
</reference>
<dbReference type="InterPro" id="IPR000182">
    <property type="entry name" value="GNAT_dom"/>
</dbReference>
<gene>
    <name evidence="3" type="ORF">N0V83_005269</name>
</gene>
<accession>A0A9W8YBL6</accession>
<name>A0A9W8YBL6_9PLEO</name>
<dbReference type="Proteomes" id="UP001140560">
    <property type="component" value="Unassembled WGS sequence"/>
</dbReference>
<proteinExistence type="predicted"/>
<evidence type="ECO:0000313" key="3">
    <source>
        <dbReference type="EMBL" id="KAJ4370748.1"/>
    </source>
</evidence>
<comment type="caution">
    <text evidence="3">The sequence shown here is derived from an EMBL/GenBank/DDBJ whole genome shotgun (WGS) entry which is preliminary data.</text>
</comment>
<evidence type="ECO:0000313" key="4">
    <source>
        <dbReference type="Proteomes" id="UP001140560"/>
    </source>
</evidence>
<dbReference type="PROSITE" id="PS51186">
    <property type="entry name" value="GNAT"/>
    <property type="match status" value="1"/>
</dbReference>
<dbReference type="PANTHER" id="PTHR42791">
    <property type="entry name" value="GNAT FAMILY ACETYLTRANSFERASE"/>
    <property type="match status" value="1"/>
</dbReference>
<evidence type="ECO:0000259" key="2">
    <source>
        <dbReference type="PROSITE" id="PS51186"/>
    </source>
</evidence>
<protein>
    <recommendedName>
        <fullName evidence="2">N-acetyltransferase domain-containing protein</fullName>
    </recommendedName>
</protein>
<organism evidence="3 4">
    <name type="scientific">Neocucurbitaria cava</name>
    <dbReference type="NCBI Taxonomy" id="798079"/>
    <lineage>
        <taxon>Eukaryota</taxon>
        <taxon>Fungi</taxon>
        <taxon>Dikarya</taxon>
        <taxon>Ascomycota</taxon>
        <taxon>Pezizomycotina</taxon>
        <taxon>Dothideomycetes</taxon>
        <taxon>Pleosporomycetidae</taxon>
        <taxon>Pleosporales</taxon>
        <taxon>Pleosporineae</taxon>
        <taxon>Cucurbitariaceae</taxon>
        <taxon>Neocucurbitaria</taxon>
    </lineage>
</organism>